<dbReference type="InterPro" id="IPR002921">
    <property type="entry name" value="Fungal_lipase-type"/>
</dbReference>
<dbReference type="GeneID" id="26842837"/>
<dbReference type="EC" id="3.1.1.3" evidence="1"/>
<dbReference type="InterPro" id="IPR029058">
    <property type="entry name" value="AB_hydrolase_fold"/>
</dbReference>
<dbReference type="OrthoDB" id="406844at2759"/>
<dbReference type="AlphaFoldDB" id="A0A0V1PQ90"/>
<feature type="domain" description="Fungal lipase-type" evidence="4">
    <location>
        <begin position="110"/>
        <end position="259"/>
    </location>
</feature>
<evidence type="ECO:0000256" key="3">
    <source>
        <dbReference type="SAM" id="Phobius"/>
    </source>
</evidence>
<dbReference type="RefSeq" id="XP_015464515.1">
    <property type="nucleotide sequence ID" value="XM_015614657.1"/>
</dbReference>
<dbReference type="GO" id="GO:0006629">
    <property type="term" value="P:lipid metabolic process"/>
    <property type="evidence" value="ECO:0007669"/>
    <property type="project" value="InterPro"/>
</dbReference>
<sequence length="374" mass="41599">MRAYSIIYFISAITVSFVGAYSNLIYNLAVDMAEYCRISYCIKGFGNYDFLIDAPSLQTGDISLACPTLTFCQDNKDIEIVQILNPNISKAEISGSGYVAINHAKRHIIVVSRGSYTIQDWVSDFEFALVPYKRCSFCTVHKGVYMATEVIKKQAWDTIKNLLNKYPDYELIATGHSLGGGLTALVGLEMQLDFKKRVTVVSLAGLKIGNNHLAEFIDETFNSSKYLESVNDNDANGTQFGGFLRVVHEADIVPLIPPTPLYSHGGIELYINKVRLPHPQESTEIKGMYKYEPLSSQLFNILSQKSLQETLTIYEHNNYFMYIYGCNSTSVADFIPGPNPPTDGNITAAALRATMINHPTSYSRSTLVASVTTY</sequence>
<evidence type="ECO:0000313" key="5">
    <source>
        <dbReference type="EMBL" id="KRZ98412.1"/>
    </source>
</evidence>
<dbReference type="Proteomes" id="UP000054251">
    <property type="component" value="Unassembled WGS sequence"/>
</dbReference>
<evidence type="ECO:0000256" key="2">
    <source>
        <dbReference type="ARBA" id="ARBA00022801"/>
    </source>
</evidence>
<accession>A0A0V1PQ90</accession>
<evidence type="ECO:0000313" key="6">
    <source>
        <dbReference type="Proteomes" id="UP000054251"/>
    </source>
</evidence>
<keyword evidence="3" id="KW-0812">Transmembrane</keyword>
<evidence type="ECO:0000259" key="4">
    <source>
        <dbReference type="Pfam" id="PF01764"/>
    </source>
</evidence>
<keyword evidence="3" id="KW-0472">Membrane</keyword>
<dbReference type="GO" id="GO:0004806">
    <property type="term" value="F:triacylglycerol lipase activity"/>
    <property type="evidence" value="ECO:0007669"/>
    <property type="project" value="UniProtKB-EC"/>
</dbReference>
<keyword evidence="3" id="KW-1133">Transmembrane helix</keyword>
<dbReference type="PANTHER" id="PTHR46640">
    <property type="entry name" value="TRIACYLGLYCEROL LIPASE, PUTATIVE (AFU_ORTHOLOGUE AFUA_6G06510)-RELATED"/>
    <property type="match status" value="1"/>
</dbReference>
<dbReference type="SUPFAM" id="SSF53474">
    <property type="entry name" value="alpha/beta-Hydrolases"/>
    <property type="match status" value="1"/>
</dbReference>
<dbReference type="CDD" id="cd00519">
    <property type="entry name" value="Lipase_3"/>
    <property type="match status" value="1"/>
</dbReference>
<dbReference type="EMBL" id="LMYN01000294">
    <property type="protein sequence ID" value="KRZ98412.1"/>
    <property type="molecule type" value="Genomic_DNA"/>
</dbReference>
<evidence type="ECO:0000256" key="1">
    <source>
        <dbReference type="ARBA" id="ARBA00013279"/>
    </source>
</evidence>
<dbReference type="Pfam" id="PF01764">
    <property type="entry name" value="Lipase_3"/>
    <property type="match status" value="1"/>
</dbReference>
<feature type="transmembrane region" description="Helical" evidence="3">
    <location>
        <begin position="6"/>
        <end position="29"/>
    </location>
</feature>
<dbReference type="Gene3D" id="3.40.50.1820">
    <property type="entry name" value="alpha/beta hydrolase"/>
    <property type="match status" value="1"/>
</dbReference>
<keyword evidence="6" id="KW-1185">Reference proteome</keyword>
<protein>
    <recommendedName>
        <fullName evidence="1">triacylglycerol lipase</fullName>
        <ecNumber evidence="1">3.1.1.3</ecNumber>
    </recommendedName>
</protein>
<dbReference type="PANTHER" id="PTHR46640:SF3">
    <property type="entry name" value="LIPASE LIH1-RELATED"/>
    <property type="match status" value="1"/>
</dbReference>
<proteinExistence type="predicted"/>
<organism evidence="5 6">
    <name type="scientific">Debaryomyces fabryi</name>
    <dbReference type="NCBI Taxonomy" id="58627"/>
    <lineage>
        <taxon>Eukaryota</taxon>
        <taxon>Fungi</taxon>
        <taxon>Dikarya</taxon>
        <taxon>Ascomycota</taxon>
        <taxon>Saccharomycotina</taxon>
        <taxon>Pichiomycetes</taxon>
        <taxon>Debaryomycetaceae</taxon>
        <taxon>Debaryomyces</taxon>
    </lineage>
</organism>
<keyword evidence="2" id="KW-0378">Hydrolase</keyword>
<name>A0A0V1PQ90_9ASCO</name>
<gene>
    <name evidence="5" type="ORF">AC631_05828</name>
</gene>
<dbReference type="InterPro" id="IPR051299">
    <property type="entry name" value="AB_hydrolase_lip/est"/>
</dbReference>
<reference evidence="5 6" key="1">
    <citation type="submission" date="2015-11" db="EMBL/GenBank/DDBJ databases">
        <title>The genome of Debaryomyces fabryi.</title>
        <authorList>
            <person name="Tafer H."/>
            <person name="Lopandic K."/>
        </authorList>
    </citation>
    <scope>NUCLEOTIDE SEQUENCE [LARGE SCALE GENOMIC DNA]</scope>
    <source>
        <strain evidence="5 6">CBS 789</strain>
    </source>
</reference>
<comment type="caution">
    <text evidence="5">The sequence shown here is derived from an EMBL/GenBank/DDBJ whole genome shotgun (WGS) entry which is preliminary data.</text>
</comment>